<protein>
    <recommendedName>
        <fullName evidence="6">CENP-V/GFA domain-containing protein</fullName>
    </recommendedName>
</protein>
<gene>
    <name evidence="7" type="ORF">P154DRAFT_518274</name>
</gene>
<dbReference type="PROSITE" id="PS51257">
    <property type="entry name" value="PROKAR_LIPOPROTEIN"/>
    <property type="match status" value="1"/>
</dbReference>
<proteinExistence type="inferred from homology"/>
<feature type="domain" description="CENP-V/GFA" evidence="6">
    <location>
        <begin position="11"/>
        <end position="123"/>
    </location>
</feature>
<evidence type="ECO:0000313" key="7">
    <source>
        <dbReference type="EMBL" id="KAF2006064.1"/>
    </source>
</evidence>
<dbReference type="Pfam" id="PF04828">
    <property type="entry name" value="GFA"/>
    <property type="match status" value="1"/>
</dbReference>
<dbReference type="Gene3D" id="3.90.1590.10">
    <property type="entry name" value="glutathione-dependent formaldehyde- activating enzyme (gfa)"/>
    <property type="match status" value="1"/>
</dbReference>
<keyword evidence="3" id="KW-0862">Zinc</keyword>
<feature type="region of interest" description="Disordered" evidence="5">
    <location>
        <begin position="172"/>
        <end position="202"/>
    </location>
</feature>
<name>A0A6A5WYL2_9PLEO</name>
<organism evidence="7 8">
    <name type="scientific">Amniculicola lignicola CBS 123094</name>
    <dbReference type="NCBI Taxonomy" id="1392246"/>
    <lineage>
        <taxon>Eukaryota</taxon>
        <taxon>Fungi</taxon>
        <taxon>Dikarya</taxon>
        <taxon>Ascomycota</taxon>
        <taxon>Pezizomycotina</taxon>
        <taxon>Dothideomycetes</taxon>
        <taxon>Pleosporomycetidae</taxon>
        <taxon>Pleosporales</taxon>
        <taxon>Amniculicolaceae</taxon>
        <taxon>Amniculicola</taxon>
    </lineage>
</organism>
<sequence>MPKPGAPFPAVTGACRCGGLRYRMESAPIYNYACHCPDCQKLSGSVFAAFSIIEAEKLSSIGSLAPKMSLNVRPPGITKQIAACPKCEIPVWVTEDDCPAILHIRIGTLDVPNLMEPDIHIFTESKIDWIKLSDNAKTLKGDFVKEEVWPKNSLFRYKTAIAKFQQALASKKLQDESTESSEMDKTPTAQSPEEKEDDEAFEKRYLDVEKSLQERLEKLSLKLGEDGKIEAKDENAEGETVKVVGV</sequence>
<dbReference type="SUPFAM" id="SSF51316">
    <property type="entry name" value="Mss4-like"/>
    <property type="match status" value="1"/>
</dbReference>
<dbReference type="OrthoDB" id="2212170at2759"/>
<reference evidence="7" key="1">
    <citation type="journal article" date="2020" name="Stud. Mycol.">
        <title>101 Dothideomycetes genomes: a test case for predicting lifestyles and emergence of pathogens.</title>
        <authorList>
            <person name="Haridas S."/>
            <person name="Albert R."/>
            <person name="Binder M."/>
            <person name="Bloem J."/>
            <person name="Labutti K."/>
            <person name="Salamov A."/>
            <person name="Andreopoulos B."/>
            <person name="Baker S."/>
            <person name="Barry K."/>
            <person name="Bills G."/>
            <person name="Bluhm B."/>
            <person name="Cannon C."/>
            <person name="Castanera R."/>
            <person name="Culley D."/>
            <person name="Daum C."/>
            <person name="Ezra D."/>
            <person name="Gonzalez J."/>
            <person name="Henrissat B."/>
            <person name="Kuo A."/>
            <person name="Liang C."/>
            <person name="Lipzen A."/>
            <person name="Lutzoni F."/>
            <person name="Magnuson J."/>
            <person name="Mondo S."/>
            <person name="Nolan M."/>
            <person name="Ohm R."/>
            <person name="Pangilinan J."/>
            <person name="Park H.-J."/>
            <person name="Ramirez L."/>
            <person name="Alfaro M."/>
            <person name="Sun H."/>
            <person name="Tritt A."/>
            <person name="Yoshinaga Y."/>
            <person name="Zwiers L.-H."/>
            <person name="Turgeon B."/>
            <person name="Goodwin S."/>
            <person name="Spatafora J."/>
            <person name="Crous P."/>
            <person name="Grigoriev I."/>
        </authorList>
    </citation>
    <scope>NUCLEOTIDE SEQUENCE</scope>
    <source>
        <strain evidence="7">CBS 123094</strain>
    </source>
</reference>
<keyword evidence="4" id="KW-0456">Lyase</keyword>
<dbReference type="InterPro" id="IPR011057">
    <property type="entry name" value="Mss4-like_sf"/>
</dbReference>
<dbReference type="Proteomes" id="UP000799779">
    <property type="component" value="Unassembled WGS sequence"/>
</dbReference>
<evidence type="ECO:0000256" key="4">
    <source>
        <dbReference type="ARBA" id="ARBA00023239"/>
    </source>
</evidence>
<keyword evidence="8" id="KW-1185">Reference proteome</keyword>
<evidence type="ECO:0000256" key="3">
    <source>
        <dbReference type="ARBA" id="ARBA00022833"/>
    </source>
</evidence>
<dbReference type="AlphaFoldDB" id="A0A6A5WYL2"/>
<accession>A0A6A5WYL2</accession>
<evidence type="ECO:0000256" key="2">
    <source>
        <dbReference type="ARBA" id="ARBA00022723"/>
    </source>
</evidence>
<dbReference type="EMBL" id="ML977561">
    <property type="protein sequence ID" value="KAF2006064.1"/>
    <property type="molecule type" value="Genomic_DNA"/>
</dbReference>
<dbReference type="GO" id="GO:0016846">
    <property type="term" value="F:carbon-sulfur lyase activity"/>
    <property type="evidence" value="ECO:0007669"/>
    <property type="project" value="InterPro"/>
</dbReference>
<keyword evidence="2" id="KW-0479">Metal-binding</keyword>
<evidence type="ECO:0000256" key="5">
    <source>
        <dbReference type="SAM" id="MobiDB-lite"/>
    </source>
</evidence>
<comment type="similarity">
    <text evidence="1">Belongs to the Gfa family.</text>
</comment>
<evidence type="ECO:0000256" key="1">
    <source>
        <dbReference type="ARBA" id="ARBA00005495"/>
    </source>
</evidence>
<dbReference type="PROSITE" id="PS51891">
    <property type="entry name" value="CENP_V_GFA"/>
    <property type="match status" value="1"/>
</dbReference>
<dbReference type="InterPro" id="IPR006913">
    <property type="entry name" value="CENP-V/GFA"/>
</dbReference>
<evidence type="ECO:0000313" key="8">
    <source>
        <dbReference type="Proteomes" id="UP000799779"/>
    </source>
</evidence>
<evidence type="ECO:0000259" key="6">
    <source>
        <dbReference type="PROSITE" id="PS51891"/>
    </source>
</evidence>
<dbReference type="PANTHER" id="PTHR33337">
    <property type="entry name" value="GFA DOMAIN-CONTAINING PROTEIN"/>
    <property type="match status" value="1"/>
</dbReference>
<dbReference type="GO" id="GO:0046872">
    <property type="term" value="F:metal ion binding"/>
    <property type="evidence" value="ECO:0007669"/>
    <property type="project" value="UniProtKB-KW"/>
</dbReference>
<dbReference type="PANTHER" id="PTHR33337:SF33">
    <property type="entry name" value="CENP-V_GFA DOMAIN-CONTAINING PROTEIN"/>
    <property type="match status" value="1"/>
</dbReference>